<organism evidence="1 2">
    <name type="scientific">Acropora cervicornis</name>
    <name type="common">Staghorn coral</name>
    <dbReference type="NCBI Taxonomy" id="6130"/>
    <lineage>
        <taxon>Eukaryota</taxon>
        <taxon>Metazoa</taxon>
        <taxon>Cnidaria</taxon>
        <taxon>Anthozoa</taxon>
        <taxon>Hexacorallia</taxon>
        <taxon>Scleractinia</taxon>
        <taxon>Astrocoeniina</taxon>
        <taxon>Acroporidae</taxon>
        <taxon>Acropora</taxon>
    </lineage>
</organism>
<reference evidence="1" key="1">
    <citation type="journal article" date="2023" name="G3 (Bethesda)">
        <title>Whole genome assembly and annotation of the endangered Caribbean coral Acropora cervicornis.</title>
        <authorList>
            <person name="Selwyn J.D."/>
            <person name="Vollmer S.V."/>
        </authorList>
    </citation>
    <scope>NUCLEOTIDE SEQUENCE</scope>
    <source>
        <strain evidence="1">K2</strain>
    </source>
</reference>
<proteinExistence type="predicted"/>
<accession>A0AAD9QCR1</accession>
<protein>
    <submittedName>
        <fullName evidence="1">Uncharacterized protein</fullName>
    </submittedName>
</protein>
<evidence type="ECO:0000313" key="2">
    <source>
        <dbReference type="Proteomes" id="UP001249851"/>
    </source>
</evidence>
<name>A0AAD9QCR1_ACRCE</name>
<dbReference type="Proteomes" id="UP001249851">
    <property type="component" value="Unassembled WGS sequence"/>
</dbReference>
<keyword evidence="2" id="KW-1185">Reference proteome</keyword>
<reference evidence="1" key="2">
    <citation type="journal article" date="2023" name="Science">
        <title>Genomic signatures of disease resistance in endangered staghorn corals.</title>
        <authorList>
            <person name="Vollmer S.V."/>
            <person name="Selwyn J.D."/>
            <person name="Despard B.A."/>
            <person name="Roesel C.L."/>
        </authorList>
    </citation>
    <scope>NUCLEOTIDE SEQUENCE</scope>
    <source>
        <strain evidence="1">K2</strain>
    </source>
</reference>
<feature type="non-terminal residue" evidence="1">
    <location>
        <position position="1"/>
    </location>
</feature>
<evidence type="ECO:0000313" key="1">
    <source>
        <dbReference type="EMBL" id="KAK2558987.1"/>
    </source>
</evidence>
<dbReference type="AlphaFoldDB" id="A0AAD9QCR1"/>
<gene>
    <name evidence="1" type="ORF">P5673_018615</name>
</gene>
<dbReference type="EMBL" id="JARQWQ010000042">
    <property type="protein sequence ID" value="KAK2558987.1"/>
    <property type="molecule type" value="Genomic_DNA"/>
</dbReference>
<sequence>CGATYQFLGRQHLKTPNTFENWREIVTLFYSNWNVPNNIGAIDGKRILIQKPPNAGSHFHDYKGNESVTALVMSGPSCECLYADGELRQTRMSTVLTEEGFGQTIHLTYLLLAHCPGCILERALQLRKERLSIRYFEEEGFLRISLEFFFLLNPVKIQKITMAALTPHNWLNSDRFSRNVDCYNRGAQEMLQEYTRWFNEEGDVLLEREMCRI</sequence>
<comment type="caution">
    <text evidence="1">The sequence shown here is derived from an EMBL/GenBank/DDBJ whole genome shotgun (WGS) entry which is preliminary data.</text>
</comment>